<name>A0A0M0JRZ2_9EUKA</name>
<dbReference type="InterPro" id="IPR051775">
    <property type="entry name" value="Homeobox_domain"/>
</dbReference>
<feature type="region of interest" description="Disordered" evidence="7">
    <location>
        <begin position="41"/>
        <end position="61"/>
    </location>
</feature>
<dbReference type="PROSITE" id="PS50071">
    <property type="entry name" value="HOMEOBOX_2"/>
    <property type="match status" value="1"/>
</dbReference>
<dbReference type="PANTHER" id="PTHR24323">
    <property type="entry name" value="CEH-10 HOMEODOMAIN-CONTAINING HOMOLOG"/>
    <property type="match status" value="1"/>
</dbReference>
<dbReference type="SUPFAM" id="SSF46689">
    <property type="entry name" value="Homeodomain-like"/>
    <property type="match status" value="1"/>
</dbReference>
<evidence type="ECO:0000256" key="1">
    <source>
        <dbReference type="ARBA" id="ARBA00004123"/>
    </source>
</evidence>
<dbReference type="Gene3D" id="1.10.10.60">
    <property type="entry name" value="Homeodomain-like"/>
    <property type="match status" value="1"/>
</dbReference>
<dbReference type="SMART" id="SM00389">
    <property type="entry name" value="HOX"/>
    <property type="match status" value="1"/>
</dbReference>
<keyword evidence="2 5" id="KW-0238">DNA-binding</keyword>
<evidence type="ECO:0000256" key="4">
    <source>
        <dbReference type="ARBA" id="ARBA00023242"/>
    </source>
</evidence>
<dbReference type="PANTHER" id="PTHR24323:SF7">
    <property type="entry name" value="HOMEOBOX DOMAIN-CONTAINING PROTEIN"/>
    <property type="match status" value="1"/>
</dbReference>
<organism evidence="9 10">
    <name type="scientific">Chrysochromulina tobinii</name>
    <dbReference type="NCBI Taxonomy" id="1460289"/>
    <lineage>
        <taxon>Eukaryota</taxon>
        <taxon>Haptista</taxon>
        <taxon>Haptophyta</taxon>
        <taxon>Prymnesiophyceae</taxon>
        <taxon>Prymnesiales</taxon>
        <taxon>Chrysochromulinaceae</taxon>
        <taxon>Chrysochromulina</taxon>
    </lineage>
</organism>
<keyword evidence="4 5" id="KW-0539">Nucleus</keyword>
<proteinExistence type="predicted"/>
<protein>
    <submittedName>
        <fullName evidence="9">Zinc finger protein (Homeobox domain)</fullName>
    </submittedName>
</protein>
<feature type="DNA-binding region" description="Homeobox" evidence="5">
    <location>
        <begin position="58"/>
        <end position="117"/>
    </location>
</feature>
<sequence length="155" mass="16820">MADHVIETATDTRLQCRVPVHPGVGASLGLGKEEAAADEWGVHGKSCPSNSHKQRAPLSSPRWNVTAEQRYTLEAFFEQAPLPSRAARQLLATKMGVSPQQIKVWFRNARQRKRQGLGGTEVASLGPHVGTLQPVARVAGSPYNNTYGVYAMSCL</sequence>
<dbReference type="GO" id="GO:0005634">
    <property type="term" value="C:nucleus"/>
    <property type="evidence" value="ECO:0007669"/>
    <property type="project" value="UniProtKB-SubCell"/>
</dbReference>
<dbReference type="AlphaFoldDB" id="A0A0M0JRZ2"/>
<dbReference type="GO" id="GO:0000976">
    <property type="term" value="F:transcription cis-regulatory region binding"/>
    <property type="evidence" value="ECO:0007669"/>
    <property type="project" value="TreeGrafter"/>
</dbReference>
<reference evidence="10" key="1">
    <citation type="journal article" date="2015" name="PLoS Genet.">
        <title>Genome Sequence and Transcriptome Analyses of Chrysochromulina tobin: Metabolic Tools for Enhanced Algal Fitness in the Prominent Order Prymnesiales (Haptophyceae).</title>
        <authorList>
            <person name="Hovde B.T."/>
            <person name="Deodato C.R."/>
            <person name="Hunsperger H.M."/>
            <person name="Ryken S.A."/>
            <person name="Yost W."/>
            <person name="Jha R.K."/>
            <person name="Patterson J."/>
            <person name="Monnat R.J. Jr."/>
            <person name="Barlow S.B."/>
            <person name="Starkenburg S.R."/>
            <person name="Cattolico R.A."/>
        </authorList>
    </citation>
    <scope>NUCLEOTIDE SEQUENCE</scope>
    <source>
        <strain evidence="10">CCMP291</strain>
    </source>
</reference>
<keyword evidence="3 5" id="KW-0371">Homeobox</keyword>
<dbReference type="GO" id="GO:0000981">
    <property type="term" value="F:DNA-binding transcription factor activity, RNA polymerase II-specific"/>
    <property type="evidence" value="ECO:0007669"/>
    <property type="project" value="InterPro"/>
</dbReference>
<dbReference type="PROSITE" id="PS00027">
    <property type="entry name" value="HOMEOBOX_1"/>
    <property type="match status" value="1"/>
</dbReference>
<dbReference type="Pfam" id="PF00046">
    <property type="entry name" value="Homeodomain"/>
    <property type="match status" value="1"/>
</dbReference>
<evidence type="ECO:0000256" key="7">
    <source>
        <dbReference type="SAM" id="MobiDB-lite"/>
    </source>
</evidence>
<dbReference type="InterPro" id="IPR001356">
    <property type="entry name" value="HD"/>
</dbReference>
<evidence type="ECO:0000256" key="2">
    <source>
        <dbReference type="ARBA" id="ARBA00023125"/>
    </source>
</evidence>
<dbReference type="OrthoDB" id="6159439at2759"/>
<dbReference type="InterPro" id="IPR017970">
    <property type="entry name" value="Homeobox_CS"/>
</dbReference>
<comment type="caution">
    <text evidence="9">The sequence shown here is derived from an EMBL/GenBank/DDBJ whole genome shotgun (WGS) entry which is preliminary data.</text>
</comment>
<keyword evidence="10" id="KW-1185">Reference proteome</keyword>
<dbReference type="EMBL" id="JWZX01002440">
    <property type="protein sequence ID" value="KOO29275.1"/>
    <property type="molecule type" value="Genomic_DNA"/>
</dbReference>
<dbReference type="CDD" id="cd00086">
    <property type="entry name" value="homeodomain"/>
    <property type="match status" value="1"/>
</dbReference>
<evidence type="ECO:0000313" key="10">
    <source>
        <dbReference type="Proteomes" id="UP000037460"/>
    </source>
</evidence>
<evidence type="ECO:0000313" key="9">
    <source>
        <dbReference type="EMBL" id="KOO29275.1"/>
    </source>
</evidence>
<dbReference type="InterPro" id="IPR009057">
    <property type="entry name" value="Homeodomain-like_sf"/>
</dbReference>
<comment type="subcellular location">
    <subcellularLocation>
        <location evidence="1 5 6">Nucleus</location>
    </subcellularLocation>
</comment>
<evidence type="ECO:0000259" key="8">
    <source>
        <dbReference type="PROSITE" id="PS50071"/>
    </source>
</evidence>
<evidence type="ECO:0000256" key="6">
    <source>
        <dbReference type="RuleBase" id="RU000682"/>
    </source>
</evidence>
<accession>A0A0M0JRZ2</accession>
<evidence type="ECO:0000256" key="5">
    <source>
        <dbReference type="PROSITE-ProRule" id="PRU00108"/>
    </source>
</evidence>
<gene>
    <name evidence="9" type="ORF">Ctob_009386</name>
</gene>
<feature type="domain" description="Homeobox" evidence="8">
    <location>
        <begin position="56"/>
        <end position="116"/>
    </location>
</feature>
<dbReference type="Proteomes" id="UP000037460">
    <property type="component" value="Unassembled WGS sequence"/>
</dbReference>
<evidence type="ECO:0000256" key="3">
    <source>
        <dbReference type="ARBA" id="ARBA00023155"/>
    </source>
</evidence>